<protein>
    <submittedName>
        <fullName evidence="2">Virion structural protein</fullName>
    </submittedName>
</protein>
<dbReference type="EMBL" id="MF063068">
    <property type="protein sequence ID" value="ARV77333.1"/>
    <property type="molecule type" value="Genomic_DNA"/>
</dbReference>
<evidence type="ECO:0000313" key="3">
    <source>
        <dbReference type="Proteomes" id="UP000224829"/>
    </source>
</evidence>
<proteinExistence type="predicted"/>
<keyword evidence="3" id="KW-1185">Reference proteome</keyword>
<dbReference type="Proteomes" id="UP000224829">
    <property type="component" value="Segment"/>
</dbReference>
<feature type="compositionally biased region" description="Acidic residues" evidence="1">
    <location>
        <begin position="11"/>
        <end position="24"/>
    </location>
</feature>
<reference evidence="2 3" key="1">
    <citation type="submission" date="2017-05" db="EMBL/GenBank/DDBJ databases">
        <authorList>
            <person name="Song R."/>
            <person name="Chenine A.L."/>
            <person name="Ruprecht R.M."/>
        </authorList>
    </citation>
    <scope>NUCLEOTIDE SEQUENCE [LARGE SCALE GENOMIC DNA]</scope>
</reference>
<sequence>MSLLTQYANPVEEEEVLDPTDAEPESNGLGDLLELFETVSEEAFSVGDLNSWLQRKAATISAAVRDQFRVMTTWNFRKPEVINIQPLTRSLSTYQYTDITELEVYVPVGFQHQLQWYCNVLTNFSQPLASGALADVLFPSQKCFSYYINNLSESNESRELICKPKVTTADLTKVIEGEAEYFIQGNHRSTAPLGDVYENKAAIITVADMVNKLNHSLWQLVPPQKVKDETDKLVKLSTTLLGMLEGSKDQVNPVFIKSLMGQLYDVGKFIEWYATLMTRMSDLTSAIKMNEKILLDIQKAP</sequence>
<feature type="region of interest" description="Disordered" evidence="1">
    <location>
        <begin position="1"/>
        <end position="24"/>
    </location>
</feature>
<accession>A0A1Y0SZW7</accession>
<organism evidence="2 3">
    <name type="scientific">Pseudomonas phage Noxifer</name>
    <dbReference type="NCBI Taxonomy" id="2006684"/>
    <lineage>
        <taxon>Viruses</taxon>
        <taxon>Duplodnaviria</taxon>
        <taxon>Heunggongvirae</taxon>
        <taxon>Uroviricota</taxon>
        <taxon>Caudoviricetes</taxon>
        <taxon>Chimalliviridae</taxon>
        <taxon>Noxifervirus</taxon>
        <taxon>Noxifervirus noxifer</taxon>
    </lineage>
</organism>
<evidence type="ECO:0000313" key="2">
    <source>
        <dbReference type="EMBL" id="ARV77333.1"/>
    </source>
</evidence>
<gene>
    <name evidence="2" type="ORF">NOXIFER_164</name>
</gene>
<evidence type="ECO:0000256" key="1">
    <source>
        <dbReference type="SAM" id="MobiDB-lite"/>
    </source>
</evidence>
<name>A0A1Y0SZW7_9CAUD</name>